<proteinExistence type="predicted"/>
<dbReference type="EMBL" id="CAUYUE010000011">
    <property type="protein sequence ID" value="CAK0784681.1"/>
    <property type="molecule type" value="Genomic_DNA"/>
</dbReference>
<organism evidence="2 3">
    <name type="scientific">Coccomyxa viridis</name>
    <dbReference type="NCBI Taxonomy" id="1274662"/>
    <lineage>
        <taxon>Eukaryota</taxon>
        <taxon>Viridiplantae</taxon>
        <taxon>Chlorophyta</taxon>
        <taxon>core chlorophytes</taxon>
        <taxon>Trebouxiophyceae</taxon>
        <taxon>Trebouxiophyceae incertae sedis</taxon>
        <taxon>Coccomyxaceae</taxon>
        <taxon>Coccomyxa</taxon>
    </lineage>
</organism>
<evidence type="ECO:0000256" key="1">
    <source>
        <dbReference type="SAM" id="MobiDB-lite"/>
    </source>
</evidence>
<dbReference type="Proteomes" id="UP001314263">
    <property type="component" value="Unassembled WGS sequence"/>
</dbReference>
<accession>A0AAV1IBD3</accession>
<reference evidence="2 3" key="1">
    <citation type="submission" date="2023-10" db="EMBL/GenBank/DDBJ databases">
        <authorList>
            <person name="Maclean D."/>
            <person name="Macfadyen A."/>
        </authorList>
    </citation>
    <scope>NUCLEOTIDE SEQUENCE [LARGE SCALE GENOMIC DNA]</scope>
</reference>
<evidence type="ECO:0000313" key="3">
    <source>
        <dbReference type="Proteomes" id="UP001314263"/>
    </source>
</evidence>
<name>A0AAV1IBD3_9CHLO</name>
<keyword evidence="3" id="KW-1185">Reference proteome</keyword>
<comment type="caution">
    <text evidence="2">The sequence shown here is derived from an EMBL/GenBank/DDBJ whole genome shotgun (WGS) entry which is preliminary data.</text>
</comment>
<protein>
    <submittedName>
        <fullName evidence="2">Uncharacterized protein</fullName>
    </submittedName>
</protein>
<sequence length="168" mass="19498">MSAASLSPGCATLDGTSGSAKDESYRDKAHREYYESYPNKVLAVLELDQMRRSMYRELRQNYATNLSWARSLEIDPFAEGFDPTSPAPPELSSWLYLFYSYLQLEEAYAETCEWLHMRDPQECRRLTDPPAPKTSFKEDAQEFWRVLSLCWTPEFGKPGSRASQHKRY</sequence>
<evidence type="ECO:0000313" key="2">
    <source>
        <dbReference type="EMBL" id="CAK0784681.1"/>
    </source>
</evidence>
<dbReference type="AlphaFoldDB" id="A0AAV1IBD3"/>
<feature type="region of interest" description="Disordered" evidence="1">
    <location>
        <begin position="1"/>
        <end position="25"/>
    </location>
</feature>
<gene>
    <name evidence="2" type="ORF">CVIRNUC_007885</name>
</gene>